<dbReference type="Proteomes" id="UP000323011">
    <property type="component" value="Unassembled WGS sequence"/>
</dbReference>
<feature type="compositionally biased region" description="Low complexity" evidence="4">
    <location>
        <begin position="1342"/>
        <end position="1362"/>
    </location>
</feature>
<dbReference type="InterPro" id="IPR036770">
    <property type="entry name" value="Ankyrin_rpt-contain_sf"/>
</dbReference>
<protein>
    <recommendedName>
        <fullName evidence="7">F-box domain-containing protein</fullName>
    </recommendedName>
</protein>
<dbReference type="PANTHER" id="PTHR24173">
    <property type="entry name" value="ANKYRIN REPEAT CONTAINING"/>
    <property type="match status" value="1"/>
</dbReference>
<organism evidence="5 6">
    <name type="scientific">Cafeteria roenbergensis</name>
    <name type="common">Marine flagellate</name>
    <dbReference type="NCBI Taxonomy" id="33653"/>
    <lineage>
        <taxon>Eukaryota</taxon>
        <taxon>Sar</taxon>
        <taxon>Stramenopiles</taxon>
        <taxon>Bigyra</taxon>
        <taxon>Opalozoa</taxon>
        <taxon>Bicosoecida</taxon>
        <taxon>Cafeteriaceae</taxon>
        <taxon>Cafeteria</taxon>
    </lineage>
</organism>
<dbReference type="PRINTS" id="PR01415">
    <property type="entry name" value="ANKYRIN"/>
</dbReference>
<feature type="compositionally biased region" description="Basic and acidic residues" evidence="4">
    <location>
        <begin position="1213"/>
        <end position="1222"/>
    </location>
</feature>
<evidence type="ECO:0000313" key="6">
    <source>
        <dbReference type="Proteomes" id="UP000323011"/>
    </source>
</evidence>
<evidence type="ECO:0000256" key="3">
    <source>
        <dbReference type="PROSITE-ProRule" id="PRU00023"/>
    </source>
</evidence>
<feature type="compositionally biased region" description="Basic residues" evidence="4">
    <location>
        <begin position="1380"/>
        <end position="1392"/>
    </location>
</feature>
<proteinExistence type="predicted"/>
<feature type="region of interest" description="Disordered" evidence="4">
    <location>
        <begin position="1163"/>
        <end position="1198"/>
    </location>
</feature>
<feature type="compositionally biased region" description="Acidic residues" evidence="4">
    <location>
        <begin position="1174"/>
        <end position="1190"/>
    </location>
</feature>
<feature type="repeat" description="ANK" evidence="3">
    <location>
        <begin position="534"/>
        <end position="557"/>
    </location>
</feature>
<dbReference type="Pfam" id="PF00023">
    <property type="entry name" value="Ank"/>
    <property type="match status" value="2"/>
</dbReference>
<accession>A0A5A8C7Z5</accession>
<dbReference type="Pfam" id="PF12796">
    <property type="entry name" value="Ank_2"/>
    <property type="match status" value="1"/>
</dbReference>
<dbReference type="InterPro" id="IPR002110">
    <property type="entry name" value="Ankyrin_rpt"/>
</dbReference>
<name>A0A5A8C7Z5_CAFRO</name>
<feature type="compositionally biased region" description="Gly residues" evidence="4">
    <location>
        <begin position="1328"/>
        <end position="1341"/>
    </location>
</feature>
<feature type="region of interest" description="Disordered" evidence="4">
    <location>
        <begin position="807"/>
        <end position="827"/>
    </location>
</feature>
<keyword evidence="1" id="KW-0677">Repeat</keyword>
<sequence>MWIPIDVKLHWFSFLSVSDLANSSAVCKAWVVLVDKTYHREFAERTGTAAPATLSRISKLLLLRRVRTPTAPTSMPFLLTMAASRTDMLPYLHHLLLLRDRVRLQLGVPGGLYGPMHTDVWQDLTDDERSLFHYKSQASYHPEWGYTTPLCQAAATGNAAAVHLLLLFGDSPNARTKAGHRPLAIAAEQGNVAVVEALLGRAPLRPPAHPRHIARRLGLVRAVAPGIGTHTAWAVGARDAEAALAARSAGAAAKDDDAAAAVAAVGGPAAAAVASRNPRLENIRLALGDARFHRWCDGLDCGTFWSVHDTAVDDAREVAAGQAAPGAALASARGAAPGRGGVGANGDDEEDDDDEEEEEGAGAASGRGGPANEAAARAEAIAAAAAATSSAPSAEAMLDTAERTADQADNANFRSHVKDMRSLLVQSQPPWAKSRVPGLAQRAAGEAMTRRWRKGVLRPGEEGAVRVFRAALGGLREAFHLHDAAFGVSVGDGLARRRDHRVIHPRLPDPADEGASAGFVIGRRIRLNAHAPPDGRTPLHLAVRNGRAEVAMLLLSHHDPSLVLSGDAPPLPPPPVQQGGAAAADGDDEDHGGADGDAHATVPAPEAIHTSQDQPPRPTAEDVALAAAGCGGDCEAAVPQLVRSMVLQRRRRADPNMHPSGLATPLSDACSRGDSRLVSLLVHFGADLNQAGFKDQTPLITAALAGHDHILSILLRAGLPRHRAAAVDAEIARIRESYATRKQMAKGGGEAAAAAEAGGEAAAAATAGAGLDLVADAEAALEQGAAAEVASAKRELDEILLGRRRPGAGAAGGAVSAASKRASPRSDGAEAEACDVALADIPDTLPSAACGPSKGRSSLLQDWADATQQAQELSAGLRGAASRVSAVPALRRVLGMVEAQRAAERASRAAQELPAALVVDASEVDTEALANMRAQWERELAAKDKPRLRALGLKARRQRGAAEEPILDSCVDVRSQIVALAKGVPEPWRRLKILLGRRLESLLRRSRVLCHQGAMLGRPTIDVNAIDHSGYTALFIVAMAGRADAVSVMLAAGADHTIATKRGKTILYGAVEKGKLAVIEALLPYTTVYQLRQQTKFGTDVLHVAKKSGKREVIDLLDRHVCRLDAIEARRIEEAAALRRWGKKGLSKKGRAKKQAAAIRRLMGDQHADGDGAGGEDGDGGDEEDEEAEEGTAAADIDNRIKQLKKMAAVAKAKAEAKDKERRSRSRPRARAPSVPMRGASVVRVGSDGEPAPKAGSPAAAAGAAAGGWVGVGLQRLEKERAAEARIEARIRNHRMRRKTGEEERPLPDLAPSVLQSLGPAGSAAPGDFGGLTGGITGMGIGASSAAGPPPGGAQRQPRPTGRTTMKLAAAAYGAPVVGKKARKRSTTKRRPRPSDQPGIAML</sequence>
<feature type="compositionally biased region" description="Acidic residues" evidence="4">
    <location>
        <begin position="346"/>
        <end position="360"/>
    </location>
</feature>
<dbReference type="InterPro" id="IPR036047">
    <property type="entry name" value="F-box-like_dom_sf"/>
</dbReference>
<dbReference type="SUPFAM" id="SSF48403">
    <property type="entry name" value="Ankyrin repeat"/>
    <property type="match status" value="2"/>
</dbReference>
<reference evidence="5 6" key="1">
    <citation type="submission" date="2019-07" db="EMBL/GenBank/DDBJ databases">
        <title>Genomes of Cafeteria roenbergensis.</title>
        <authorList>
            <person name="Fischer M.G."/>
            <person name="Hackl T."/>
            <person name="Roman M."/>
        </authorList>
    </citation>
    <scope>NUCLEOTIDE SEQUENCE [LARGE SCALE GENOMIC DNA]</scope>
    <source>
        <strain evidence="5 6">BVI</strain>
    </source>
</reference>
<feature type="repeat" description="ANK" evidence="3">
    <location>
        <begin position="661"/>
        <end position="693"/>
    </location>
</feature>
<evidence type="ECO:0000313" key="5">
    <source>
        <dbReference type="EMBL" id="KAA0149232.1"/>
    </source>
</evidence>
<dbReference type="Gene3D" id="1.25.40.20">
    <property type="entry name" value="Ankyrin repeat-containing domain"/>
    <property type="match status" value="4"/>
</dbReference>
<evidence type="ECO:0000256" key="4">
    <source>
        <dbReference type="SAM" id="MobiDB-lite"/>
    </source>
</evidence>
<dbReference type="SUPFAM" id="SSF81383">
    <property type="entry name" value="F-box domain"/>
    <property type="match status" value="1"/>
</dbReference>
<evidence type="ECO:0000256" key="2">
    <source>
        <dbReference type="ARBA" id="ARBA00023043"/>
    </source>
</evidence>
<dbReference type="PANTHER" id="PTHR24173:SF74">
    <property type="entry name" value="ANKYRIN REPEAT DOMAIN-CONTAINING PROTEIN 16"/>
    <property type="match status" value="1"/>
</dbReference>
<dbReference type="PROSITE" id="PS50096">
    <property type="entry name" value="IQ"/>
    <property type="match status" value="1"/>
</dbReference>
<feature type="repeat" description="ANK" evidence="3">
    <location>
        <begin position="1029"/>
        <end position="1061"/>
    </location>
</feature>
<gene>
    <name evidence="5" type="ORF">FNF29_06119</name>
</gene>
<keyword evidence="2 3" id="KW-0040">ANK repeat</keyword>
<feature type="region of interest" description="Disordered" evidence="4">
    <location>
        <begin position="328"/>
        <end position="376"/>
    </location>
</feature>
<keyword evidence="6" id="KW-1185">Reference proteome</keyword>
<evidence type="ECO:0000256" key="1">
    <source>
        <dbReference type="ARBA" id="ARBA00022737"/>
    </source>
</evidence>
<dbReference type="SMART" id="SM00248">
    <property type="entry name" value="ANK"/>
    <property type="match status" value="8"/>
</dbReference>
<dbReference type="EMBL" id="VLTN01000045">
    <property type="protein sequence ID" value="KAA0149232.1"/>
    <property type="molecule type" value="Genomic_DNA"/>
</dbReference>
<dbReference type="PROSITE" id="PS50297">
    <property type="entry name" value="ANK_REP_REGION"/>
    <property type="match status" value="1"/>
</dbReference>
<dbReference type="PROSITE" id="PS50088">
    <property type="entry name" value="ANK_REPEAT"/>
    <property type="match status" value="3"/>
</dbReference>
<feature type="region of interest" description="Disordered" evidence="4">
    <location>
        <begin position="1296"/>
        <end position="1403"/>
    </location>
</feature>
<feature type="compositionally biased region" description="Low complexity" evidence="4">
    <location>
        <begin position="1249"/>
        <end position="1260"/>
    </location>
</feature>
<comment type="caution">
    <text evidence="5">The sequence shown here is derived from an EMBL/GenBank/DDBJ whole genome shotgun (WGS) entry which is preliminary data.</text>
</comment>
<feature type="region of interest" description="Disordered" evidence="4">
    <location>
        <begin position="1211"/>
        <end position="1260"/>
    </location>
</feature>
<evidence type="ECO:0008006" key="7">
    <source>
        <dbReference type="Google" id="ProtNLM"/>
    </source>
</evidence>
<feature type="region of interest" description="Disordered" evidence="4">
    <location>
        <begin position="564"/>
        <end position="601"/>
    </location>
</feature>